<dbReference type="InterPro" id="IPR001464">
    <property type="entry name" value="Annexin"/>
</dbReference>
<dbReference type="Gene3D" id="1.10.220.10">
    <property type="entry name" value="Annexin"/>
    <property type="match status" value="1"/>
</dbReference>
<dbReference type="PROSITE" id="PS51897">
    <property type="entry name" value="ANNEXIN_2"/>
    <property type="match status" value="1"/>
</dbReference>
<dbReference type="STRING" id="6526.A0A2C9LNF5"/>
<organism evidence="4 5">
    <name type="scientific">Biomphalaria glabrata</name>
    <name type="common">Bloodfluke planorb</name>
    <name type="synonym">Freshwater snail</name>
    <dbReference type="NCBI Taxonomy" id="6526"/>
    <lineage>
        <taxon>Eukaryota</taxon>
        <taxon>Metazoa</taxon>
        <taxon>Spiralia</taxon>
        <taxon>Lophotrochozoa</taxon>
        <taxon>Mollusca</taxon>
        <taxon>Gastropoda</taxon>
        <taxon>Heterobranchia</taxon>
        <taxon>Euthyneura</taxon>
        <taxon>Panpulmonata</taxon>
        <taxon>Hygrophila</taxon>
        <taxon>Lymnaeoidea</taxon>
        <taxon>Planorbidae</taxon>
        <taxon>Biomphalaria</taxon>
    </lineage>
</organism>
<dbReference type="PANTHER" id="PTHR10502">
    <property type="entry name" value="ANNEXIN"/>
    <property type="match status" value="1"/>
</dbReference>
<dbReference type="EnsemblMetazoa" id="BGLB033004-RA">
    <property type="protein sequence ID" value="BGLB033004-PA"/>
    <property type="gene ID" value="BGLB033004"/>
</dbReference>
<proteinExistence type="inferred from homology"/>
<dbReference type="AlphaFoldDB" id="A0A2C9LNF5"/>
<name>A0A2C9LNF5_BIOGL</name>
<reference evidence="4" key="1">
    <citation type="submission" date="2020-05" db="UniProtKB">
        <authorList>
            <consortium name="EnsemblMetazoa"/>
        </authorList>
    </citation>
    <scope>IDENTIFICATION</scope>
    <source>
        <strain evidence="4">BB02</strain>
    </source>
</reference>
<dbReference type="PANTHER" id="PTHR10502:SF233">
    <property type="entry name" value="ANNEXIN B9"/>
    <property type="match status" value="1"/>
</dbReference>
<dbReference type="PRINTS" id="PR00196">
    <property type="entry name" value="ANNEXIN"/>
</dbReference>
<evidence type="ECO:0008006" key="6">
    <source>
        <dbReference type="Google" id="ProtNLM"/>
    </source>
</evidence>
<dbReference type="SMART" id="SM00335">
    <property type="entry name" value="ANX"/>
    <property type="match status" value="1"/>
</dbReference>
<dbReference type="InterPro" id="IPR018502">
    <property type="entry name" value="Annexin_repeat"/>
</dbReference>
<evidence type="ECO:0000313" key="4">
    <source>
        <dbReference type="EnsemblMetazoa" id="BGLB033004-PA"/>
    </source>
</evidence>
<keyword evidence="3" id="KW-0041">Annexin</keyword>
<dbReference type="GO" id="GO:0012506">
    <property type="term" value="C:vesicle membrane"/>
    <property type="evidence" value="ECO:0007669"/>
    <property type="project" value="TreeGrafter"/>
</dbReference>
<comment type="similarity">
    <text evidence="1">Belongs to the annexin family.</text>
</comment>
<sequence length="80" mass="8862">MAGFGTDEAAIIHILGNHNCQQRIEIAQAYKTAYGKDLLSDIKSELTGDFEEVCLALLTPPRKLDAQQLHKAISVIYIFT</sequence>
<dbReference type="VEuPathDB" id="VectorBase:BGLB033004"/>
<dbReference type="GO" id="GO:0005634">
    <property type="term" value="C:nucleus"/>
    <property type="evidence" value="ECO:0007669"/>
    <property type="project" value="TreeGrafter"/>
</dbReference>
<dbReference type="SUPFAM" id="SSF47874">
    <property type="entry name" value="Annexin"/>
    <property type="match status" value="1"/>
</dbReference>
<dbReference type="GO" id="GO:0001786">
    <property type="term" value="F:phosphatidylserine binding"/>
    <property type="evidence" value="ECO:0007669"/>
    <property type="project" value="TreeGrafter"/>
</dbReference>
<evidence type="ECO:0000256" key="3">
    <source>
        <dbReference type="ARBA" id="ARBA00023216"/>
    </source>
</evidence>
<keyword evidence="2" id="KW-0677">Repeat</keyword>
<dbReference type="InterPro" id="IPR037104">
    <property type="entry name" value="Annexin_sf"/>
</dbReference>
<evidence type="ECO:0000256" key="1">
    <source>
        <dbReference type="ARBA" id="ARBA00007831"/>
    </source>
</evidence>
<evidence type="ECO:0000313" key="5">
    <source>
        <dbReference type="Proteomes" id="UP000076420"/>
    </source>
</evidence>
<gene>
    <name evidence="4" type="primary">106063115</name>
</gene>
<evidence type="ECO:0000256" key="2">
    <source>
        <dbReference type="ARBA" id="ARBA00022737"/>
    </source>
</evidence>
<dbReference type="GO" id="GO:0005544">
    <property type="term" value="F:calcium-dependent phospholipid binding"/>
    <property type="evidence" value="ECO:0007669"/>
    <property type="project" value="InterPro"/>
</dbReference>
<dbReference type="Proteomes" id="UP000076420">
    <property type="component" value="Unassembled WGS sequence"/>
</dbReference>
<dbReference type="GO" id="GO:0005509">
    <property type="term" value="F:calcium ion binding"/>
    <property type="evidence" value="ECO:0007669"/>
    <property type="project" value="InterPro"/>
</dbReference>
<dbReference type="GO" id="GO:0005886">
    <property type="term" value="C:plasma membrane"/>
    <property type="evidence" value="ECO:0007669"/>
    <property type="project" value="TreeGrafter"/>
</dbReference>
<dbReference type="FunFam" id="1.10.220.10:FF:000005">
    <property type="entry name" value="Annexin"/>
    <property type="match status" value="1"/>
</dbReference>
<dbReference type="KEGG" id="bgt:106063115"/>
<protein>
    <recommendedName>
        <fullName evidence="6">Annexin</fullName>
    </recommendedName>
</protein>
<accession>A0A2C9LNF5</accession>
<dbReference type="Pfam" id="PF00191">
    <property type="entry name" value="Annexin"/>
    <property type="match status" value="1"/>
</dbReference>
<dbReference type="GO" id="GO:0005737">
    <property type="term" value="C:cytoplasm"/>
    <property type="evidence" value="ECO:0007669"/>
    <property type="project" value="TreeGrafter"/>
</dbReference>
<dbReference type="GO" id="GO:0032509">
    <property type="term" value="P:endosome transport via multivesicular body sorting pathway"/>
    <property type="evidence" value="ECO:0007669"/>
    <property type="project" value="TreeGrafter"/>
</dbReference>